<dbReference type="PANTHER" id="PTHR12489">
    <property type="entry name" value="LIPOMA HMGIC FUSION PARTNER-LIKE PROTEIN"/>
    <property type="match status" value="1"/>
</dbReference>
<evidence type="ECO:0000256" key="4">
    <source>
        <dbReference type="ARBA" id="ARBA00023136"/>
    </source>
</evidence>
<keyword evidence="6" id="KW-0732">Signal</keyword>
<keyword evidence="3 5" id="KW-1133">Transmembrane helix</keyword>
<keyword evidence="2 5" id="KW-0812">Transmembrane</keyword>
<evidence type="ECO:0000256" key="2">
    <source>
        <dbReference type="ARBA" id="ARBA00022692"/>
    </source>
</evidence>
<dbReference type="Pfam" id="PF10242">
    <property type="entry name" value="L_HMGIC_fpl"/>
    <property type="match status" value="1"/>
</dbReference>
<reference evidence="7" key="1">
    <citation type="submission" date="2020-07" db="EMBL/GenBank/DDBJ databases">
        <title>A long reads based de novo assembly of the rainbow trout Arlee double haploid line genome.</title>
        <authorList>
            <person name="Gao G."/>
            <person name="Palti Y."/>
        </authorList>
    </citation>
    <scope>NUCLEOTIDE SEQUENCE [LARGE SCALE GENOMIC DNA]</scope>
</reference>
<dbReference type="Gene3D" id="1.20.140.150">
    <property type="match status" value="1"/>
</dbReference>
<protein>
    <submittedName>
        <fullName evidence="7">LHFPL tetraspan subfamily member 6</fullName>
    </submittedName>
</protein>
<evidence type="ECO:0000256" key="1">
    <source>
        <dbReference type="ARBA" id="ARBA00004141"/>
    </source>
</evidence>
<evidence type="ECO:0000313" key="8">
    <source>
        <dbReference type="Proteomes" id="UP000694395"/>
    </source>
</evidence>
<dbReference type="PANTHER" id="PTHR12489:SF16">
    <property type="entry name" value="LHFPL TETRASPAN SUBFAMILY MEMBER 6 PROTEIN-RELATED"/>
    <property type="match status" value="1"/>
</dbReference>
<reference evidence="7" key="2">
    <citation type="submission" date="2025-08" db="UniProtKB">
        <authorList>
            <consortium name="Ensembl"/>
        </authorList>
    </citation>
    <scope>IDENTIFICATION</scope>
</reference>
<evidence type="ECO:0000313" key="7">
    <source>
        <dbReference type="Ensembl" id="ENSOMYP00000075008.2"/>
    </source>
</evidence>
<dbReference type="Proteomes" id="UP000694395">
    <property type="component" value="Chromosome 27"/>
</dbReference>
<feature type="chain" id="PRO_5035478236" evidence="6">
    <location>
        <begin position="22"/>
        <end position="271"/>
    </location>
</feature>
<keyword evidence="4 5" id="KW-0472">Membrane</keyword>
<evidence type="ECO:0000256" key="5">
    <source>
        <dbReference type="SAM" id="Phobius"/>
    </source>
</evidence>
<reference evidence="7" key="3">
    <citation type="submission" date="2025-09" db="UniProtKB">
        <authorList>
            <consortium name="Ensembl"/>
        </authorList>
    </citation>
    <scope>IDENTIFICATION</scope>
</reference>
<sequence length="271" mass="30086">MASSLTCAGVIWTLLSLLCAAASCVGFFMPYWLLGSQMDKPVSFGTFRRCSYPVRDEESQATVILEQCGRYASFQGIPSLEWRICTVVTGVGCGLLLLVALTALMGCCISDLISRTVGRVAGGIQFVGGLLIGSGCALYPLGWDSEEVRQTCNNTSDQFELGEFRSLLHPRRRSVQSLQHRSVQSLQHRTVHNSLLHPQRRSVQSLQHRSVQSLQHRTVQNSLLHPQHRSVQSSLLHTQCCTVQSLQHRTNCTEFTPNVTKIVKEQKMKGV</sequence>
<dbReference type="GeneTree" id="ENSGT00990000203589"/>
<organism evidence="7 8">
    <name type="scientific">Oncorhynchus mykiss</name>
    <name type="common">Rainbow trout</name>
    <name type="synonym">Salmo gairdneri</name>
    <dbReference type="NCBI Taxonomy" id="8022"/>
    <lineage>
        <taxon>Eukaryota</taxon>
        <taxon>Metazoa</taxon>
        <taxon>Chordata</taxon>
        <taxon>Craniata</taxon>
        <taxon>Vertebrata</taxon>
        <taxon>Euteleostomi</taxon>
        <taxon>Actinopterygii</taxon>
        <taxon>Neopterygii</taxon>
        <taxon>Teleostei</taxon>
        <taxon>Protacanthopterygii</taxon>
        <taxon>Salmoniformes</taxon>
        <taxon>Salmonidae</taxon>
        <taxon>Salmoninae</taxon>
        <taxon>Oncorhynchus</taxon>
    </lineage>
</organism>
<evidence type="ECO:0000256" key="6">
    <source>
        <dbReference type="SAM" id="SignalP"/>
    </source>
</evidence>
<name>A0A8C7W5B9_ONCMY</name>
<dbReference type="Ensembl" id="ENSOMYT00000081661.2">
    <property type="protein sequence ID" value="ENSOMYP00000075008.2"/>
    <property type="gene ID" value="ENSOMYG00000034684.2"/>
</dbReference>
<feature type="signal peptide" evidence="6">
    <location>
        <begin position="1"/>
        <end position="21"/>
    </location>
</feature>
<comment type="subcellular location">
    <subcellularLocation>
        <location evidence="1">Membrane</location>
        <topology evidence="1">Multi-pass membrane protein</topology>
    </subcellularLocation>
</comment>
<feature type="transmembrane region" description="Helical" evidence="5">
    <location>
        <begin position="120"/>
        <end position="143"/>
    </location>
</feature>
<accession>A0A8C7W5B9</accession>
<feature type="transmembrane region" description="Helical" evidence="5">
    <location>
        <begin position="87"/>
        <end position="108"/>
    </location>
</feature>
<dbReference type="InterPro" id="IPR019372">
    <property type="entry name" value="LHFPL"/>
</dbReference>
<evidence type="ECO:0000256" key="3">
    <source>
        <dbReference type="ARBA" id="ARBA00022989"/>
    </source>
</evidence>
<dbReference type="AlphaFoldDB" id="A0A8C7W5B9"/>
<proteinExistence type="predicted"/>
<keyword evidence="8" id="KW-1185">Reference proteome</keyword>
<gene>
    <name evidence="7" type="primary">LHFPL6</name>
    <name evidence="7" type="synonym">LOC110508109</name>
</gene>
<dbReference type="GO" id="GO:0016020">
    <property type="term" value="C:membrane"/>
    <property type="evidence" value="ECO:0007669"/>
    <property type="project" value="UniProtKB-SubCell"/>
</dbReference>